<evidence type="ECO:0000313" key="2">
    <source>
        <dbReference type="EMBL" id="CAE2282739.1"/>
    </source>
</evidence>
<evidence type="ECO:0000259" key="1">
    <source>
        <dbReference type="Pfam" id="PF01266"/>
    </source>
</evidence>
<protein>
    <recommendedName>
        <fullName evidence="1">FAD dependent oxidoreductase domain-containing protein</fullName>
    </recommendedName>
</protein>
<dbReference type="AlphaFoldDB" id="A0A7S4K3N3"/>
<dbReference type="Gene3D" id="3.30.9.10">
    <property type="entry name" value="D-Amino Acid Oxidase, subunit A, domain 2"/>
    <property type="match status" value="1"/>
</dbReference>
<feature type="domain" description="FAD dependent oxidoreductase" evidence="1">
    <location>
        <begin position="12"/>
        <end position="297"/>
    </location>
</feature>
<reference evidence="2" key="1">
    <citation type="submission" date="2021-01" db="EMBL/GenBank/DDBJ databases">
        <authorList>
            <person name="Corre E."/>
            <person name="Pelletier E."/>
            <person name="Niang G."/>
            <person name="Scheremetjew M."/>
            <person name="Finn R."/>
            <person name="Kale V."/>
            <person name="Holt S."/>
            <person name="Cochrane G."/>
            <person name="Meng A."/>
            <person name="Brown T."/>
            <person name="Cohen L."/>
        </authorList>
    </citation>
    <scope>NUCLEOTIDE SEQUENCE</scope>
    <source>
        <strain evidence="2">CCMP 2712</strain>
    </source>
</reference>
<accession>A0A7S4K3N3</accession>
<dbReference type="SUPFAM" id="SSF54373">
    <property type="entry name" value="FAD-linked reductases, C-terminal domain"/>
    <property type="match status" value="1"/>
</dbReference>
<dbReference type="EMBL" id="HBKN01012021">
    <property type="protein sequence ID" value="CAE2282739.1"/>
    <property type="molecule type" value="Transcribed_RNA"/>
</dbReference>
<dbReference type="Gene3D" id="3.50.50.60">
    <property type="entry name" value="FAD/NAD(P)-binding domain"/>
    <property type="match status" value="1"/>
</dbReference>
<proteinExistence type="predicted"/>
<dbReference type="SUPFAM" id="SSF51905">
    <property type="entry name" value="FAD/NAD(P)-binding domain"/>
    <property type="match status" value="1"/>
</dbReference>
<dbReference type="InterPro" id="IPR036188">
    <property type="entry name" value="FAD/NAD-bd_sf"/>
</dbReference>
<name>A0A7S4K3N3_GUITH</name>
<dbReference type="Pfam" id="PF01266">
    <property type="entry name" value="DAO"/>
    <property type="match status" value="1"/>
</dbReference>
<sequence length="372" mass="41544">MSEMHEVVDQMCCPAVRSGAMVIAWKDEERELLPKLLQDNLDIGDTGARILSAEELYERESRIRRGAKGALLVPGETVLDSWFYVLSLANSALQHGAEIVQNARISKVCRIKDQDSKVVGWELLTDRNQTFRTKFVINAAGNFADKVETLRYPQGSQVPFTIRPRRGQYAVFAGHDGEDVSFLPPLQPIPSSETKGVYIFQSVYGNIVCGPTAEDVDERDEPTTCSTTIANLVKYARQLVPSLQDMDVAGSYAGLRPATEFRDYQIKGSEDENWITVAGIRSTGVSASLGIGQYVVSLLKRMRQAPPALKRDRSLQPKNIKALPSPRELISNKLFTHDDCGEMRVIMDGQVRMVSHPLARFGMQRLIKLMKR</sequence>
<dbReference type="InterPro" id="IPR052745">
    <property type="entry name" value="G3P_Oxidase/Oxidoreductase"/>
</dbReference>
<gene>
    <name evidence="2" type="ORF">GTHE00462_LOCUS9407</name>
</gene>
<dbReference type="PANTHER" id="PTHR42720">
    <property type="entry name" value="GLYCEROL-3-PHOSPHATE DEHYDROGENASE"/>
    <property type="match status" value="1"/>
</dbReference>
<dbReference type="PANTHER" id="PTHR42720:SF1">
    <property type="entry name" value="GLYCEROL 3-PHOSPHATE OXIDASE"/>
    <property type="match status" value="1"/>
</dbReference>
<organism evidence="2">
    <name type="scientific">Guillardia theta</name>
    <name type="common">Cryptophyte</name>
    <name type="synonym">Cryptomonas phi</name>
    <dbReference type="NCBI Taxonomy" id="55529"/>
    <lineage>
        <taxon>Eukaryota</taxon>
        <taxon>Cryptophyceae</taxon>
        <taxon>Pyrenomonadales</taxon>
        <taxon>Geminigeraceae</taxon>
        <taxon>Guillardia</taxon>
    </lineage>
</organism>
<dbReference type="InterPro" id="IPR006076">
    <property type="entry name" value="FAD-dep_OxRdtase"/>
</dbReference>